<gene>
    <name evidence="2" type="ORF">SAMN04488065_1263</name>
</gene>
<feature type="compositionally biased region" description="Polar residues" evidence="1">
    <location>
        <begin position="1"/>
        <end position="11"/>
    </location>
</feature>
<dbReference type="Proteomes" id="UP000236755">
    <property type="component" value="Unassembled WGS sequence"/>
</dbReference>
<evidence type="ECO:0000313" key="3">
    <source>
        <dbReference type="Proteomes" id="UP000236755"/>
    </source>
</evidence>
<name>A0A1H3X2C0_9EURY</name>
<protein>
    <submittedName>
        <fullName evidence="2">Uncharacterized protein</fullName>
    </submittedName>
</protein>
<feature type="compositionally biased region" description="Basic and acidic residues" evidence="1">
    <location>
        <begin position="12"/>
        <end position="25"/>
    </location>
</feature>
<dbReference type="STRING" id="555874.SAMN04488065_1263"/>
<reference evidence="2 3" key="1">
    <citation type="submission" date="2016-10" db="EMBL/GenBank/DDBJ databases">
        <authorList>
            <person name="de Groot N.N."/>
        </authorList>
    </citation>
    <scope>NUCLEOTIDE SEQUENCE [LARGE SCALE GENOMIC DNA]</scope>
    <source>
        <strain evidence="2 3">CGMCC 1.8712</strain>
    </source>
</reference>
<evidence type="ECO:0000313" key="2">
    <source>
        <dbReference type="EMBL" id="SDZ92678.1"/>
    </source>
</evidence>
<sequence length="72" mass="7978">MTVSEENLSPSEDTRRAELSTHDDDTLGACLYLTPEDLRDLDVDPETADAIEFHVDDTGRLVVDAIDTEGDR</sequence>
<keyword evidence="3" id="KW-1185">Reference proteome</keyword>
<dbReference type="RefSeq" id="WP_092632989.1">
    <property type="nucleotide sequence ID" value="NZ_FNQT01000001.1"/>
</dbReference>
<dbReference type="EMBL" id="FNQT01000001">
    <property type="protein sequence ID" value="SDZ92678.1"/>
    <property type="molecule type" value="Genomic_DNA"/>
</dbReference>
<proteinExistence type="predicted"/>
<evidence type="ECO:0000256" key="1">
    <source>
        <dbReference type="SAM" id="MobiDB-lite"/>
    </source>
</evidence>
<feature type="region of interest" description="Disordered" evidence="1">
    <location>
        <begin position="1"/>
        <end position="25"/>
    </location>
</feature>
<organism evidence="2 3">
    <name type="scientific">Haloplanus vescus</name>
    <dbReference type="NCBI Taxonomy" id="555874"/>
    <lineage>
        <taxon>Archaea</taxon>
        <taxon>Methanobacteriati</taxon>
        <taxon>Methanobacteriota</taxon>
        <taxon>Stenosarchaea group</taxon>
        <taxon>Halobacteria</taxon>
        <taxon>Halobacteriales</taxon>
        <taxon>Haloferacaceae</taxon>
        <taxon>Haloplanus</taxon>
    </lineage>
</organism>
<accession>A0A1H3X2C0</accession>
<dbReference type="AlphaFoldDB" id="A0A1H3X2C0"/>